<dbReference type="Proteomes" id="UP000762676">
    <property type="component" value="Unassembled WGS sequence"/>
</dbReference>
<feature type="region of interest" description="Disordered" evidence="10">
    <location>
        <begin position="569"/>
        <end position="601"/>
    </location>
</feature>
<feature type="compositionally biased region" description="Polar residues" evidence="10">
    <location>
        <begin position="360"/>
        <end position="369"/>
    </location>
</feature>
<dbReference type="EMBL" id="BMAT01003077">
    <property type="protein sequence ID" value="GFS19592.1"/>
    <property type="molecule type" value="Genomic_DNA"/>
</dbReference>
<feature type="transmembrane region" description="Helical" evidence="11">
    <location>
        <begin position="45"/>
        <end position="71"/>
    </location>
</feature>
<feature type="transmembrane region" description="Helical" evidence="11">
    <location>
        <begin position="504"/>
        <end position="525"/>
    </location>
</feature>
<dbReference type="PANTHER" id="PTHR22752">
    <property type="entry name" value="G PROTEIN-COUPLED RECEPTOR"/>
    <property type="match status" value="1"/>
</dbReference>
<evidence type="ECO:0000256" key="7">
    <source>
        <dbReference type="ARBA" id="ARBA00023170"/>
    </source>
</evidence>
<dbReference type="SUPFAM" id="SSF81321">
    <property type="entry name" value="Family A G protein-coupled receptor-like"/>
    <property type="match status" value="1"/>
</dbReference>
<feature type="compositionally biased region" description="Low complexity" evidence="10">
    <location>
        <begin position="591"/>
        <end position="601"/>
    </location>
</feature>
<evidence type="ECO:0000256" key="1">
    <source>
        <dbReference type="ARBA" id="ARBA00004651"/>
    </source>
</evidence>
<reference evidence="13 14" key="1">
    <citation type="journal article" date="2021" name="Elife">
        <title>Chloroplast acquisition without the gene transfer in kleptoplastic sea slugs, Plakobranchus ocellatus.</title>
        <authorList>
            <person name="Maeda T."/>
            <person name="Takahashi S."/>
            <person name="Yoshida T."/>
            <person name="Shimamura S."/>
            <person name="Takaki Y."/>
            <person name="Nagai Y."/>
            <person name="Toyoda A."/>
            <person name="Suzuki Y."/>
            <person name="Arimoto A."/>
            <person name="Ishii H."/>
            <person name="Satoh N."/>
            <person name="Nishiyama T."/>
            <person name="Hasebe M."/>
            <person name="Maruyama T."/>
            <person name="Minagawa J."/>
            <person name="Obokata J."/>
            <person name="Shigenobu S."/>
        </authorList>
    </citation>
    <scope>NUCLEOTIDE SEQUENCE [LARGE SCALE GENOMIC DNA]</scope>
</reference>
<sequence>MEDDTYFRWIKVSIALIITVVILASNTINLMALYRMREIGVRMKVLLMSLSTSDLCLGLFVCMPAVVSGIMSRWPFGPVMCQITGTVNGIAISVSLWSLMAIGVERYVVMRRRSVSRSKNKSHVVGVCVAFIWTFNTLFFALPIAWEPDFLYYSYDPDVLTCSFMWKHTWHFLAAKFLYPILSGTIIVFTSWQVNQVLKKAERARKQWIINPVSRVGMKAEDHESKTKVHTKEYKKTSEQKQTKPSRCLMPVCGQGDTFQDLDQTRLSAPQSPLLMRNFEHQTLGDPPFTCSYIYRNRHACPLIKDNGRVQTHLTESNTDTNFENCGNNATGICSPPSGHGAKDTVSQLSESDLMVHLRTPTSSKSTDTSVEDGINEKGSEKQTENRPSLLNHIGSPSTNCSTFNAKTSFFSFNFDRKKKTWNKHAPVQDSMSLKSSSQRTGEQASNSLDAPMSKSFLRRQRKAKALLLCTTTVFFIAISPYSISSLLEHFIPDLGLPSWLRFLALWTLCTNCLLNVFIYSAVYAEFRGHCKRIFHTVTCRSKKVKDHIVSGQTSSVFELFAVKGKTENGSSAQNTENGYYGSTRNVDGVSTNSHNSSSFSAPKTPEICALSTSNFEEVNPQNRQANMQHLQLPPHNQSIKRARAKPAEPEFPNIIQISPATPVQQKLQPRDDVGMFSPYSLSSPRMVSGAPATAPTSCTSTHIISPSISQSTSCSLDSFNLDMMPSVDV</sequence>
<dbReference type="GO" id="GO:0005886">
    <property type="term" value="C:plasma membrane"/>
    <property type="evidence" value="ECO:0007669"/>
    <property type="project" value="UniProtKB-SubCell"/>
</dbReference>
<keyword evidence="2" id="KW-1003">Cell membrane</keyword>
<evidence type="ECO:0000256" key="11">
    <source>
        <dbReference type="SAM" id="Phobius"/>
    </source>
</evidence>
<evidence type="ECO:0000256" key="6">
    <source>
        <dbReference type="ARBA" id="ARBA00023136"/>
    </source>
</evidence>
<evidence type="ECO:0000256" key="5">
    <source>
        <dbReference type="ARBA" id="ARBA00023040"/>
    </source>
</evidence>
<keyword evidence="6 11" id="KW-0472">Membrane</keyword>
<feature type="transmembrane region" description="Helical" evidence="11">
    <location>
        <begin position="12"/>
        <end position="33"/>
    </location>
</feature>
<evidence type="ECO:0000256" key="4">
    <source>
        <dbReference type="ARBA" id="ARBA00022989"/>
    </source>
</evidence>
<protein>
    <submittedName>
        <fullName evidence="13">Cholecystokinin receptor</fullName>
    </submittedName>
</protein>
<keyword evidence="5 9" id="KW-0297">G-protein coupled receptor</keyword>
<evidence type="ECO:0000313" key="13">
    <source>
        <dbReference type="EMBL" id="GFS19592.1"/>
    </source>
</evidence>
<dbReference type="PROSITE" id="PS00237">
    <property type="entry name" value="G_PROTEIN_RECEP_F1_1"/>
    <property type="match status" value="1"/>
</dbReference>
<evidence type="ECO:0000256" key="10">
    <source>
        <dbReference type="SAM" id="MobiDB-lite"/>
    </source>
</evidence>
<proteinExistence type="inferred from homology"/>
<dbReference type="InterPro" id="IPR017452">
    <property type="entry name" value="GPCR_Rhodpsn_7TM"/>
</dbReference>
<dbReference type="AlphaFoldDB" id="A0AAV4J9Y6"/>
<feature type="transmembrane region" description="Helical" evidence="11">
    <location>
        <begin position="83"/>
        <end position="104"/>
    </location>
</feature>
<keyword evidence="4 11" id="KW-1133">Transmembrane helix</keyword>
<evidence type="ECO:0000256" key="8">
    <source>
        <dbReference type="ARBA" id="ARBA00023224"/>
    </source>
</evidence>
<evidence type="ECO:0000259" key="12">
    <source>
        <dbReference type="PROSITE" id="PS50262"/>
    </source>
</evidence>
<comment type="subcellular location">
    <subcellularLocation>
        <location evidence="1">Cell membrane</location>
        <topology evidence="1">Multi-pass membrane protein</topology>
    </subcellularLocation>
</comment>
<keyword evidence="7 9" id="KW-0675">Receptor</keyword>
<keyword evidence="3 9" id="KW-0812">Transmembrane</keyword>
<dbReference type="Gene3D" id="1.20.1070.10">
    <property type="entry name" value="Rhodopsin 7-helix transmembrane proteins"/>
    <property type="match status" value="2"/>
</dbReference>
<evidence type="ECO:0000256" key="9">
    <source>
        <dbReference type="RuleBase" id="RU000688"/>
    </source>
</evidence>
<dbReference type="PRINTS" id="PR00237">
    <property type="entry name" value="GPCRRHODOPSN"/>
</dbReference>
<organism evidence="13 14">
    <name type="scientific">Elysia marginata</name>
    <dbReference type="NCBI Taxonomy" id="1093978"/>
    <lineage>
        <taxon>Eukaryota</taxon>
        <taxon>Metazoa</taxon>
        <taxon>Spiralia</taxon>
        <taxon>Lophotrochozoa</taxon>
        <taxon>Mollusca</taxon>
        <taxon>Gastropoda</taxon>
        <taxon>Heterobranchia</taxon>
        <taxon>Euthyneura</taxon>
        <taxon>Panpulmonata</taxon>
        <taxon>Sacoglossa</taxon>
        <taxon>Placobranchoidea</taxon>
        <taxon>Plakobranchidae</taxon>
        <taxon>Elysia</taxon>
    </lineage>
</organism>
<feature type="compositionally biased region" description="Basic and acidic residues" evidence="10">
    <location>
        <begin position="375"/>
        <end position="385"/>
    </location>
</feature>
<comment type="caution">
    <text evidence="13">The sequence shown here is derived from an EMBL/GenBank/DDBJ whole genome shotgun (WGS) entry which is preliminary data.</text>
</comment>
<feature type="compositionally biased region" description="Polar residues" evidence="10">
    <location>
        <begin position="430"/>
        <end position="449"/>
    </location>
</feature>
<keyword evidence="14" id="KW-1185">Reference proteome</keyword>
<name>A0AAV4J9Y6_9GAST</name>
<comment type="similarity">
    <text evidence="9">Belongs to the G-protein coupled receptor 1 family.</text>
</comment>
<dbReference type="PROSITE" id="PS50262">
    <property type="entry name" value="G_PROTEIN_RECEP_F1_2"/>
    <property type="match status" value="1"/>
</dbReference>
<accession>A0AAV4J9Y6</accession>
<feature type="transmembrane region" description="Helical" evidence="11">
    <location>
        <begin position="124"/>
        <end position="146"/>
    </location>
</feature>
<dbReference type="Pfam" id="PF00001">
    <property type="entry name" value="7tm_1"/>
    <property type="match status" value="1"/>
</dbReference>
<dbReference type="InterPro" id="IPR000276">
    <property type="entry name" value="GPCR_Rhodpsn"/>
</dbReference>
<feature type="domain" description="G-protein coupled receptors family 1 profile" evidence="12">
    <location>
        <begin position="25"/>
        <end position="520"/>
    </location>
</feature>
<feature type="compositionally biased region" description="Polar residues" evidence="10">
    <location>
        <begin position="569"/>
        <end position="590"/>
    </location>
</feature>
<evidence type="ECO:0000256" key="3">
    <source>
        <dbReference type="ARBA" id="ARBA00022692"/>
    </source>
</evidence>
<evidence type="ECO:0000313" key="14">
    <source>
        <dbReference type="Proteomes" id="UP000762676"/>
    </source>
</evidence>
<dbReference type="CDD" id="cd00637">
    <property type="entry name" value="7tm_classA_rhodopsin-like"/>
    <property type="match status" value="2"/>
</dbReference>
<feature type="transmembrane region" description="Helical" evidence="11">
    <location>
        <begin position="466"/>
        <end position="484"/>
    </location>
</feature>
<dbReference type="GO" id="GO:0004930">
    <property type="term" value="F:G protein-coupled receptor activity"/>
    <property type="evidence" value="ECO:0007669"/>
    <property type="project" value="UniProtKB-KW"/>
</dbReference>
<keyword evidence="8 9" id="KW-0807">Transducer</keyword>
<gene>
    <name evidence="13" type="ORF">ElyMa_001548700</name>
</gene>
<evidence type="ECO:0000256" key="2">
    <source>
        <dbReference type="ARBA" id="ARBA00022475"/>
    </source>
</evidence>
<feature type="region of interest" description="Disordered" evidence="10">
    <location>
        <begin position="424"/>
        <end position="449"/>
    </location>
</feature>
<feature type="transmembrane region" description="Helical" evidence="11">
    <location>
        <begin position="177"/>
        <end position="198"/>
    </location>
</feature>
<feature type="region of interest" description="Disordered" evidence="10">
    <location>
        <begin position="359"/>
        <end position="388"/>
    </location>
</feature>